<dbReference type="PANTHER" id="PTHR22935">
    <property type="entry name" value="PENICILLIN-BINDING PROTEIN"/>
    <property type="match status" value="1"/>
</dbReference>
<dbReference type="PANTHER" id="PTHR22935:SF95">
    <property type="entry name" value="BETA-LACTAMASE-LIKE 1-RELATED"/>
    <property type="match status" value="1"/>
</dbReference>
<dbReference type="Proteomes" id="UP000094313">
    <property type="component" value="Chromosome"/>
</dbReference>
<dbReference type="AlphaFoldDB" id="A0A1D7QLX7"/>
<dbReference type="Gene3D" id="3.40.710.10">
    <property type="entry name" value="DD-peptidase/beta-lactamase superfamily"/>
    <property type="match status" value="1"/>
</dbReference>
<comment type="similarity">
    <text evidence="1">Belongs to the beta-lactamase family.</text>
</comment>
<evidence type="ECO:0000313" key="4">
    <source>
        <dbReference type="Proteomes" id="UP000094313"/>
    </source>
</evidence>
<dbReference type="SUPFAM" id="SSF56601">
    <property type="entry name" value="beta-lactamase/transpeptidase-like"/>
    <property type="match status" value="1"/>
</dbReference>
<evidence type="ECO:0000259" key="2">
    <source>
        <dbReference type="Pfam" id="PF00144"/>
    </source>
</evidence>
<gene>
    <name evidence="3" type="ORF">BFS30_22445</name>
</gene>
<sequence>MRLALIYLILPIFFLSCSSSHHEFEGKNSEEAVILELDKIIAENLPKNRSISGAIVKGDKVIWSKAYGVSDLETQSKADTATIYRIGSISKPFTAFLMMLLVQDSIINLDDPVELYFPEIKRLKGYSDATKITFKQLASHTSGLVREPDLLKAASGPIEGWESKILAAIPTTSFESKPGEKFSYSNIGYGILGLALSKAAKKPFIELIEKRIFEPLNMNSSYFAVPKEKLSDLAAGIQDSDGEMDVKTPLLEHKGRGYKVPNGGIYSTPNDLAKFMIYNMGTSSNLVSGENLAMMQNEITGIGERNYYGIGFFVNKRDQLTVINHGGAVAGYTANFAFTRENKYGIILMRNYSQGEPDIWELPFELLEALNKVK</sequence>
<organism evidence="3 4">
    <name type="scientific">Pedobacter steynii</name>
    <dbReference type="NCBI Taxonomy" id="430522"/>
    <lineage>
        <taxon>Bacteria</taxon>
        <taxon>Pseudomonadati</taxon>
        <taxon>Bacteroidota</taxon>
        <taxon>Sphingobacteriia</taxon>
        <taxon>Sphingobacteriales</taxon>
        <taxon>Sphingobacteriaceae</taxon>
        <taxon>Pedobacter</taxon>
    </lineage>
</organism>
<dbReference type="EMBL" id="CP017141">
    <property type="protein sequence ID" value="AOM79674.1"/>
    <property type="molecule type" value="Genomic_DNA"/>
</dbReference>
<proteinExistence type="inferred from homology"/>
<evidence type="ECO:0000313" key="3">
    <source>
        <dbReference type="EMBL" id="AOM79674.1"/>
    </source>
</evidence>
<dbReference type="InterPro" id="IPR051478">
    <property type="entry name" value="Beta-lactamase-like_AB/R"/>
</dbReference>
<keyword evidence="4" id="KW-1185">Reference proteome</keyword>
<dbReference type="Pfam" id="PF00144">
    <property type="entry name" value="Beta-lactamase"/>
    <property type="match status" value="1"/>
</dbReference>
<reference evidence="3 4" key="1">
    <citation type="submission" date="2016-08" db="EMBL/GenBank/DDBJ databases">
        <authorList>
            <person name="Seilhamer J.J."/>
        </authorList>
    </citation>
    <scope>NUCLEOTIDE SEQUENCE [LARGE SCALE GENOMIC DNA]</scope>
    <source>
        <strain evidence="3 4">DX4</strain>
    </source>
</reference>
<dbReference type="RefSeq" id="WP_069381336.1">
    <property type="nucleotide sequence ID" value="NZ_CP017141.1"/>
</dbReference>
<dbReference type="InterPro" id="IPR001466">
    <property type="entry name" value="Beta-lactam-related"/>
</dbReference>
<feature type="domain" description="Beta-lactamase-related" evidence="2">
    <location>
        <begin position="48"/>
        <end position="357"/>
    </location>
</feature>
<dbReference type="OrthoDB" id="846150at2"/>
<name>A0A1D7QLX7_9SPHI</name>
<protein>
    <recommendedName>
        <fullName evidence="2">Beta-lactamase-related domain-containing protein</fullName>
    </recommendedName>
</protein>
<accession>A0A1D7QLX7</accession>
<dbReference type="PROSITE" id="PS51257">
    <property type="entry name" value="PROKAR_LIPOPROTEIN"/>
    <property type="match status" value="1"/>
</dbReference>
<dbReference type="KEGG" id="psty:BFS30_22445"/>
<dbReference type="InterPro" id="IPR012338">
    <property type="entry name" value="Beta-lactam/transpept-like"/>
</dbReference>
<evidence type="ECO:0000256" key="1">
    <source>
        <dbReference type="ARBA" id="ARBA00038473"/>
    </source>
</evidence>